<keyword evidence="4" id="KW-1185">Reference proteome</keyword>
<dbReference type="SUPFAM" id="SSF56574">
    <property type="entry name" value="Serpins"/>
    <property type="match status" value="2"/>
</dbReference>
<accession>K4R2W7</accession>
<protein>
    <submittedName>
        <fullName evidence="3">Proteinase inhibitor I4 serpin</fullName>
    </submittedName>
</protein>
<dbReference type="HOGENOM" id="CLU_041784_0_0_11"/>
<dbReference type="PANTHER" id="PTHR11461:SF211">
    <property type="entry name" value="GH10112P-RELATED"/>
    <property type="match status" value="1"/>
</dbReference>
<dbReference type="OrthoDB" id="4847668at2"/>
<comment type="similarity">
    <text evidence="1">Belongs to the serpin family.</text>
</comment>
<dbReference type="STRING" id="1214101.BN159_3314"/>
<dbReference type="eggNOG" id="COG4826">
    <property type="taxonomic scope" value="Bacteria"/>
</dbReference>
<proteinExistence type="inferred from homology"/>
<dbReference type="KEGG" id="sdv:BN159_3314"/>
<dbReference type="RefSeq" id="WP_015658070.1">
    <property type="nucleotide sequence ID" value="NC_020504.1"/>
</dbReference>
<dbReference type="InterPro" id="IPR036186">
    <property type="entry name" value="Serpin_sf"/>
</dbReference>
<sequence>MQGTNAAIRAVNGLTGRWAGAVEGSTVFSAVGVWPLLALLADGAADLTREELAEALGAPADRAAEAARELLGFLEAVDGLDSALGLWMRATLQPRPEWVAGLPPGAHGVLGGDLGADRKTLDAWAAERTGGLVEAMPVELTPLTELVLASALVLRTTWEEPFEGGYAYWLGAFGRAGLSRTTEGLEGLAVARTPSGKVTRVVVRGDNGLDVHLLLGEEEMAPGQVLGAGLDCLSGALAPTAGGRLKQGAAGPGLHVSERRGARPVSSQLTLDTVEFALNARHDLLARPELFGLSCADDPAWGGFPGISAEPLGVGSAGQSVTARFSAEGFRAAAVTAVGMAWLGAPGDGLPYTATTAYVRIDRPFGFLAVHRETRLALVAGWVTDPRPGDEDEFSG</sequence>
<dbReference type="AlphaFoldDB" id="K4R2W7"/>
<evidence type="ECO:0000313" key="3">
    <source>
        <dbReference type="EMBL" id="CCK27693.1"/>
    </source>
</evidence>
<dbReference type="EMBL" id="HE971709">
    <property type="protein sequence ID" value="CCK27693.1"/>
    <property type="molecule type" value="Genomic_DNA"/>
</dbReference>
<gene>
    <name evidence="3" type="ORF">BN159_3314</name>
</gene>
<dbReference type="SMART" id="SM00093">
    <property type="entry name" value="SERPIN"/>
    <property type="match status" value="1"/>
</dbReference>
<dbReference type="PANTHER" id="PTHR11461">
    <property type="entry name" value="SERINE PROTEASE INHIBITOR, SERPIN"/>
    <property type="match status" value="1"/>
</dbReference>
<dbReference type="Pfam" id="PF00079">
    <property type="entry name" value="Serpin"/>
    <property type="match status" value="1"/>
</dbReference>
<dbReference type="GO" id="GO:0005615">
    <property type="term" value="C:extracellular space"/>
    <property type="evidence" value="ECO:0007669"/>
    <property type="project" value="InterPro"/>
</dbReference>
<dbReference type="InterPro" id="IPR000215">
    <property type="entry name" value="Serpin_fam"/>
</dbReference>
<dbReference type="Gene3D" id="3.30.497.10">
    <property type="entry name" value="Antithrombin, subunit I, domain 2"/>
    <property type="match status" value="2"/>
</dbReference>
<organism evidence="3 4">
    <name type="scientific">Streptomyces davaonensis (strain DSM 101723 / JCM 4913 / KCC S-0913 / 768)</name>
    <dbReference type="NCBI Taxonomy" id="1214101"/>
    <lineage>
        <taxon>Bacteria</taxon>
        <taxon>Bacillati</taxon>
        <taxon>Actinomycetota</taxon>
        <taxon>Actinomycetes</taxon>
        <taxon>Kitasatosporales</taxon>
        <taxon>Streptomycetaceae</taxon>
        <taxon>Streptomyces</taxon>
    </lineage>
</organism>
<evidence type="ECO:0000313" key="4">
    <source>
        <dbReference type="Proteomes" id="UP000008043"/>
    </source>
</evidence>
<dbReference type="InterPro" id="IPR023796">
    <property type="entry name" value="Serpin_dom"/>
</dbReference>
<dbReference type="GO" id="GO:0004867">
    <property type="term" value="F:serine-type endopeptidase inhibitor activity"/>
    <property type="evidence" value="ECO:0007669"/>
    <property type="project" value="InterPro"/>
</dbReference>
<reference evidence="3 4" key="1">
    <citation type="journal article" date="2012" name="J. Bacteriol.">
        <title>Genome sequence of the bacterium Streptomyces davawensis JCM 4913 and heterologous production of the unique antibiotic roseoflavin.</title>
        <authorList>
            <person name="Jankowitsch F."/>
            <person name="Schwarz J."/>
            <person name="Ruckert C."/>
            <person name="Gust B."/>
            <person name="Szczepanowski R."/>
            <person name="Blom J."/>
            <person name="Pelzer S."/>
            <person name="Kalinowski J."/>
            <person name="Mack M."/>
        </authorList>
    </citation>
    <scope>NUCLEOTIDE SEQUENCE [LARGE SCALE GENOMIC DNA]</scope>
    <source>
        <strain evidence="4">DSM 101723 / JCM 4913 / KCC S-0913 / 768</strain>
    </source>
</reference>
<dbReference type="PATRIC" id="fig|1214101.3.peg.3362"/>
<name>K4R2W7_STRDJ</name>
<feature type="domain" description="Serpin" evidence="2">
    <location>
        <begin position="14"/>
        <end position="386"/>
    </location>
</feature>
<evidence type="ECO:0000256" key="1">
    <source>
        <dbReference type="RuleBase" id="RU000411"/>
    </source>
</evidence>
<dbReference type="InterPro" id="IPR042178">
    <property type="entry name" value="Serpin_sf_1"/>
</dbReference>
<evidence type="ECO:0000259" key="2">
    <source>
        <dbReference type="SMART" id="SM00093"/>
    </source>
</evidence>
<dbReference type="Proteomes" id="UP000008043">
    <property type="component" value="Chromosome"/>
</dbReference>